<dbReference type="AlphaFoldDB" id="A0A2S0MJI5"/>
<sequence>MSVFFTCASAGSQTSEAGGIGGSTALSAQFCANGKPQTVQQRDRVLQFAAVVRQALRESGEQVALIARSGLDLSRFKLRYSHSGVLLASDGDVPWSVRQLYYDCELGRPRLFDQGLAGFVLSADAPDLAYVSIVFLPMAPGDALQATAVDRARFAPLLAAQYSANAYPFSVRYQNCNQWVAELLATAWGPPQALSATQPAALRGRAQAWLQQTGYAPRPITVDSHLTKLAAGFVPLVHLDDHPRDTQLGLVFQTSLPTDIEAWVHARWPGARRLEFCHDTEQIVVREGWRAIGESCSPEAGDRVQRFAQ</sequence>
<gene>
    <name evidence="1" type="ORF">C6570_05420</name>
</gene>
<dbReference type="InterPro" id="IPR014547">
    <property type="entry name" value="UCP028477"/>
</dbReference>
<proteinExistence type="predicted"/>
<accession>A0A2S0MJI5</accession>
<dbReference type="Pfam" id="PF09916">
    <property type="entry name" value="DUF2145"/>
    <property type="match status" value="1"/>
</dbReference>
<reference evidence="1 2" key="1">
    <citation type="submission" date="2018-03" db="EMBL/GenBank/DDBJ databases">
        <title>Genome sequencing of Ottowia sp.</title>
        <authorList>
            <person name="Kim S.-J."/>
            <person name="Heo J."/>
            <person name="Kwon S.-W."/>
        </authorList>
    </citation>
    <scope>NUCLEOTIDE SEQUENCE [LARGE SCALE GENOMIC DNA]</scope>
    <source>
        <strain evidence="1 2">KADR8-3</strain>
    </source>
</reference>
<dbReference type="PIRSF" id="PIRSF028477">
    <property type="entry name" value="UCP028477"/>
    <property type="match status" value="1"/>
</dbReference>
<name>A0A2S0MJI5_9BURK</name>
<dbReference type="EMBL" id="CP027666">
    <property type="protein sequence ID" value="AVO35987.1"/>
    <property type="molecule type" value="Genomic_DNA"/>
</dbReference>
<keyword evidence="2" id="KW-1185">Reference proteome</keyword>
<dbReference type="KEGG" id="otk:C6570_05420"/>
<dbReference type="OrthoDB" id="9000139at2"/>
<dbReference type="Proteomes" id="UP000239709">
    <property type="component" value="Chromosome"/>
</dbReference>
<evidence type="ECO:0000313" key="1">
    <source>
        <dbReference type="EMBL" id="AVO35987.1"/>
    </source>
</evidence>
<evidence type="ECO:0000313" key="2">
    <source>
        <dbReference type="Proteomes" id="UP000239709"/>
    </source>
</evidence>
<organism evidence="1 2">
    <name type="scientific">Ottowia oryzae</name>
    <dbReference type="NCBI Taxonomy" id="2109914"/>
    <lineage>
        <taxon>Bacteria</taxon>
        <taxon>Pseudomonadati</taxon>
        <taxon>Pseudomonadota</taxon>
        <taxon>Betaproteobacteria</taxon>
        <taxon>Burkholderiales</taxon>
        <taxon>Comamonadaceae</taxon>
        <taxon>Ottowia</taxon>
    </lineage>
</organism>
<protein>
    <submittedName>
        <fullName evidence="1">DUF2145 domain-containing protein</fullName>
    </submittedName>
</protein>